<sequence>MFALNIQKFVRVFQDLAYTEQCDISYKLFLLLYSTNGFRQFARIIAAVDAIAIVILGATNVSDKKKEPEYLRYISITKADLDLYRNSLELNIKGKTFGKFLTTMFALNIQKFIRVFQDLAYTEQCDIS</sequence>
<organism evidence="1 2">
    <name type="scientific">Artemia franciscana</name>
    <name type="common">Brine shrimp</name>
    <name type="synonym">Artemia sanfranciscana</name>
    <dbReference type="NCBI Taxonomy" id="6661"/>
    <lineage>
        <taxon>Eukaryota</taxon>
        <taxon>Metazoa</taxon>
        <taxon>Ecdysozoa</taxon>
        <taxon>Arthropoda</taxon>
        <taxon>Crustacea</taxon>
        <taxon>Branchiopoda</taxon>
        <taxon>Anostraca</taxon>
        <taxon>Artemiidae</taxon>
        <taxon>Artemia</taxon>
    </lineage>
</organism>
<accession>A0AA88IFI2</accession>
<gene>
    <name evidence="1" type="ORF">QYM36_001868</name>
</gene>
<dbReference type="AlphaFoldDB" id="A0AA88IFI2"/>
<protein>
    <submittedName>
        <fullName evidence="1">Uncharacterized protein</fullName>
    </submittedName>
</protein>
<reference evidence="1" key="1">
    <citation type="submission" date="2023-07" db="EMBL/GenBank/DDBJ databases">
        <title>Chromosome-level genome assembly of Artemia franciscana.</title>
        <authorList>
            <person name="Jo E."/>
        </authorList>
    </citation>
    <scope>NUCLEOTIDE SEQUENCE</scope>
    <source>
        <tissue evidence="1">Whole body</tissue>
    </source>
</reference>
<keyword evidence="2" id="KW-1185">Reference proteome</keyword>
<evidence type="ECO:0000313" key="1">
    <source>
        <dbReference type="EMBL" id="KAK2723346.1"/>
    </source>
</evidence>
<evidence type="ECO:0000313" key="2">
    <source>
        <dbReference type="Proteomes" id="UP001187531"/>
    </source>
</evidence>
<name>A0AA88IFI2_ARTSF</name>
<proteinExistence type="predicted"/>
<dbReference type="EMBL" id="JAVRJZ010000004">
    <property type="protein sequence ID" value="KAK2723346.1"/>
    <property type="molecule type" value="Genomic_DNA"/>
</dbReference>
<comment type="caution">
    <text evidence="1">The sequence shown here is derived from an EMBL/GenBank/DDBJ whole genome shotgun (WGS) entry which is preliminary data.</text>
</comment>
<dbReference type="Proteomes" id="UP001187531">
    <property type="component" value="Unassembled WGS sequence"/>
</dbReference>